<dbReference type="InterPro" id="IPR015421">
    <property type="entry name" value="PyrdxlP-dep_Trfase_major"/>
</dbReference>
<dbReference type="EMBL" id="MASI01000004">
    <property type="protein sequence ID" value="ODA67325.1"/>
    <property type="molecule type" value="Genomic_DNA"/>
</dbReference>
<dbReference type="PANTHER" id="PTHR42684">
    <property type="entry name" value="ADENOSYLMETHIONINE-8-AMINO-7-OXONONANOATE AMINOTRANSFERASE"/>
    <property type="match status" value="1"/>
</dbReference>
<evidence type="ECO:0000256" key="1">
    <source>
        <dbReference type="ARBA" id="ARBA00008954"/>
    </source>
</evidence>
<evidence type="ECO:0000256" key="2">
    <source>
        <dbReference type="ARBA" id="ARBA00022576"/>
    </source>
</evidence>
<evidence type="ECO:0000256" key="4">
    <source>
        <dbReference type="ARBA" id="ARBA00022898"/>
    </source>
</evidence>
<dbReference type="FunFam" id="3.40.640.10:FF:000014">
    <property type="entry name" value="Adenosylmethionine-8-amino-7-oxononanoate aminotransferase, probable"/>
    <property type="match status" value="1"/>
</dbReference>
<keyword evidence="2 6" id="KW-0032">Aminotransferase</keyword>
<dbReference type="GO" id="GO:0004015">
    <property type="term" value="F:adenosylmethionine-8-amino-7-oxononanoate transaminase activity"/>
    <property type="evidence" value="ECO:0007669"/>
    <property type="project" value="TreeGrafter"/>
</dbReference>
<dbReference type="Pfam" id="PF00202">
    <property type="entry name" value="Aminotran_3"/>
    <property type="match status" value="1"/>
</dbReference>
<dbReference type="EC" id="2.6.1.-" evidence="6"/>
<proteinExistence type="inferred from homology"/>
<reference evidence="6 7" key="1">
    <citation type="submission" date="2016-07" db="EMBL/GenBank/DDBJ databases">
        <title>Draft genome sequence of Methyloligella halotolerans C2T (VKM B-2706T=CCUG 61687T=DSM 25045T), a halotolerant polyhydroxybutyrate accumulating methylotroph.</title>
        <authorList>
            <person name="Vasilenko O.V."/>
            <person name="Doronina N.V."/>
            <person name="Poroshina M.N."/>
            <person name="Tarlachkov S.V."/>
            <person name="Trotsenko Y.A."/>
        </authorList>
    </citation>
    <scope>NUCLEOTIDE SEQUENCE [LARGE SCALE GENOMIC DNA]</scope>
    <source>
        <strain evidence="6 7">VKM B-2706</strain>
    </source>
</reference>
<dbReference type="AlphaFoldDB" id="A0A1E2RYY8"/>
<dbReference type="Gene3D" id="3.40.640.10">
    <property type="entry name" value="Type I PLP-dependent aspartate aminotransferase-like (Major domain)"/>
    <property type="match status" value="1"/>
</dbReference>
<evidence type="ECO:0000256" key="3">
    <source>
        <dbReference type="ARBA" id="ARBA00022679"/>
    </source>
</evidence>
<keyword evidence="3 6" id="KW-0808">Transferase</keyword>
<evidence type="ECO:0000313" key="7">
    <source>
        <dbReference type="Proteomes" id="UP000095087"/>
    </source>
</evidence>
<protein>
    <submittedName>
        <fullName evidence="6">L-Lysine-8-amino-7-oxononanoate aminotransferase</fullName>
        <ecNumber evidence="6">2.6.1.-</ecNumber>
    </submittedName>
</protein>
<dbReference type="RefSeq" id="WP_069095295.1">
    <property type="nucleotide sequence ID" value="NZ_MASI01000004.1"/>
</dbReference>
<dbReference type="CDD" id="cd00610">
    <property type="entry name" value="OAT_like"/>
    <property type="match status" value="1"/>
</dbReference>
<dbReference type="InterPro" id="IPR005814">
    <property type="entry name" value="Aminotrans_3"/>
</dbReference>
<comment type="similarity">
    <text evidence="1 5">Belongs to the class-III pyridoxal-phosphate-dependent aminotransferase family.</text>
</comment>
<dbReference type="InterPro" id="IPR015424">
    <property type="entry name" value="PyrdxlP-dep_Trfase"/>
</dbReference>
<keyword evidence="7" id="KW-1185">Reference proteome</keyword>
<dbReference type="PATRIC" id="fig|1177755.3.peg.2080"/>
<comment type="caution">
    <text evidence="6">The sequence shown here is derived from an EMBL/GenBank/DDBJ whole genome shotgun (WGS) entry which is preliminary data.</text>
</comment>
<sequence length="462" mass="49644">MPQFQPDQQEDIASLVHPYTNLSAFRESGPTILARGEGVYVTDTEGNRYLEGLAGLWCTALGYGNEELIETAREQLSTLSFTHLFGGKSHEPAIALAEKIKQIAPCPVSKVFFTCSGSEANDSQVKLAWYYNNARGKPEKKKIISRVKAYHGVTIASASLTGLPNNHLDFDLPYGDRFLHTSCPHHYRFAEAGESERDFSARLAEDLDALINAEGPDTIAAFVAEPVMGAGGVIVPPDGYFDAVQAVLAKYDILFIADEVITGFGRLGTMFGSEALGIEPDTVSLAKALTSAYAPLGAVTVSETVYEAMLDESEKIGTFGHGFTYGGHPLSAALGVKTLEIYERENIAGRVAKIAPKFQARLKALSDHPLVGEARGMGLIGGVELVADKATKLPFDPKQFVGAKAAALIQKEGLIIRPIGDTIGICPPLIITEDQIDELFDALGRGLDAAEEMVRREGLRAA</sequence>
<dbReference type="Proteomes" id="UP000095087">
    <property type="component" value="Unassembled WGS sequence"/>
</dbReference>
<keyword evidence="4 5" id="KW-0663">Pyridoxal phosphate</keyword>
<dbReference type="NCBIfam" id="NF004767">
    <property type="entry name" value="PRK06105.1"/>
    <property type="match status" value="1"/>
</dbReference>
<dbReference type="GO" id="GO:0030170">
    <property type="term" value="F:pyridoxal phosphate binding"/>
    <property type="evidence" value="ECO:0007669"/>
    <property type="project" value="InterPro"/>
</dbReference>
<organism evidence="6 7">
    <name type="scientific">Methyloligella halotolerans</name>
    <dbReference type="NCBI Taxonomy" id="1177755"/>
    <lineage>
        <taxon>Bacteria</taxon>
        <taxon>Pseudomonadati</taxon>
        <taxon>Pseudomonadota</taxon>
        <taxon>Alphaproteobacteria</taxon>
        <taxon>Hyphomicrobiales</taxon>
        <taxon>Hyphomicrobiaceae</taxon>
        <taxon>Methyloligella</taxon>
    </lineage>
</organism>
<dbReference type="PANTHER" id="PTHR42684:SF3">
    <property type="entry name" value="ADENOSYLMETHIONINE-8-AMINO-7-OXONONANOATE AMINOTRANSFERASE"/>
    <property type="match status" value="1"/>
</dbReference>
<accession>A0A1E2RYY8</accession>
<name>A0A1E2RYY8_9HYPH</name>
<dbReference type="GO" id="GO:0009102">
    <property type="term" value="P:biotin biosynthetic process"/>
    <property type="evidence" value="ECO:0007669"/>
    <property type="project" value="TreeGrafter"/>
</dbReference>
<dbReference type="GO" id="GO:0009448">
    <property type="term" value="P:gamma-aminobutyric acid metabolic process"/>
    <property type="evidence" value="ECO:0007669"/>
    <property type="project" value="TreeGrafter"/>
</dbReference>
<gene>
    <name evidence="6" type="ORF">A7A08_02072</name>
</gene>
<dbReference type="SUPFAM" id="SSF53383">
    <property type="entry name" value="PLP-dependent transferases"/>
    <property type="match status" value="1"/>
</dbReference>
<dbReference type="OrthoDB" id="9801834at2"/>
<dbReference type="InterPro" id="IPR015422">
    <property type="entry name" value="PyrdxlP-dep_Trfase_small"/>
</dbReference>
<evidence type="ECO:0000313" key="6">
    <source>
        <dbReference type="EMBL" id="ODA67325.1"/>
    </source>
</evidence>
<evidence type="ECO:0000256" key="5">
    <source>
        <dbReference type="RuleBase" id="RU003560"/>
    </source>
</evidence>
<dbReference type="Gene3D" id="3.90.1150.10">
    <property type="entry name" value="Aspartate Aminotransferase, domain 1"/>
    <property type="match status" value="1"/>
</dbReference>
<dbReference type="PIRSF" id="PIRSF000521">
    <property type="entry name" value="Transaminase_4ab_Lys_Orn"/>
    <property type="match status" value="1"/>
</dbReference>
<dbReference type="STRING" id="1177755.A7A08_02072"/>